<dbReference type="PANTHER" id="PTHR43792:SF1">
    <property type="entry name" value="N-ACETYLTRANSFERASE DOMAIN-CONTAINING PROTEIN"/>
    <property type="match status" value="1"/>
</dbReference>
<feature type="domain" description="N-acetyltransferase" evidence="1">
    <location>
        <begin position="15"/>
        <end position="174"/>
    </location>
</feature>
<proteinExistence type="predicted"/>
<dbReference type="Gene3D" id="3.40.630.30">
    <property type="match status" value="1"/>
</dbReference>
<dbReference type="InterPro" id="IPR016181">
    <property type="entry name" value="Acyl_CoA_acyltransferase"/>
</dbReference>
<dbReference type="AlphaFoldDB" id="A0A1M5KFL0"/>
<reference evidence="2 3" key="1">
    <citation type="submission" date="2016-11" db="EMBL/GenBank/DDBJ databases">
        <authorList>
            <person name="Jaros S."/>
            <person name="Januszkiewicz K."/>
            <person name="Wedrychowicz H."/>
        </authorList>
    </citation>
    <scope>NUCLEOTIDE SEQUENCE [LARGE SCALE GENOMIC DNA]</scope>
    <source>
        <strain evidence="2 3">DSM 18231</strain>
    </source>
</reference>
<dbReference type="InterPro" id="IPR051531">
    <property type="entry name" value="N-acetyltransferase"/>
</dbReference>
<organism evidence="2 3">
    <name type="scientific">Stutzerimonas xanthomarina DSM 18231</name>
    <dbReference type="NCBI Taxonomy" id="1403346"/>
    <lineage>
        <taxon>Bacteria</taxon>
        <taxon>Pseudomonadati</taxon>
        <taxon>Pseudomonadota</taxon>
        <taxon>Gammaproteobacteria</taxon>
        <taxon>Pseudomonadales</taxon>
        <taxon>Pseudomonadaceae</taxon>
        <taxon>Stutzerimonas</taxon>
    </lineage>
</organism>
<accession>A0A1M5KFL0</accession>
<evidence type="ECO:0000259" key="1">
    <source>
        <dbReference type="PROSITE" id="PS51186"/>
    </source>
</evidence>
<dbReference type="Proteomes" id="UP000184000">
    <property type="component" value="Unassembled WGS sequence"/>
</dbReference>
<dbReference type="GeneID" id="98639580"/>
<dbReference type="RefSeq" id="WP_143164607.1">
    <property type="nucleotide sequence ID" value="NZ_FQXA01000001.1"/>
</dbReference>
<gene>
    <name evidence="2" type="ORF">SAMN02744645_0451</name>
</gene>
<keyword evidence="2" id="KW-0808">Transferase</keyword>
<dbReference type="PANTHER" id="PTHR43792">
    <property type="entry name" value="GNAT FAMILY, PUTATIVE (AFU_ORTHOLOGUE AFUA_3G00765)-RELATED-RELATED"/>
    <property type="match status" value="1"/>
</dbReference>
<dbReference type="InterPro" id="IPR000182">
    <property type="entry name" value="GNAT_dom"/>
</dbReference>
<dbReference type="EMBL" id="FQXA01000001">
    <property type="protein sequence ID" value="SHG51582.1"/>
    <property type="molecule type" value="Genomic_DNA"/>
</dbReference>
<protein>
    <submittedName>
        <fullName evidence="2">Protein N-acetyltransferase, RimJ/RimL family</fullName>
    </submittedName>
</protein>
<dbReference type="GO" id="GO:0016747">
    <property type="term" value="F:acyltransferase activity, transferring groups other than amino-acyl groups"/>
    <property type="evidence" value="ECO:0007669"/>
    <property type="project" value="InterPro"/>
</dbReference>
<dbReference type="PROSITE" id="PS51186">
    <property type="entry name" value="GNAT"/>
    <property type="match status" value="1"/>
</dbReference>
<sequence>MGEPMERIELETPRLLLRAWRDSDLDSLAELCADPLVMRYFPELLSRDDCAAAMARCRLHFARFGFGFWALELKSDERFVGLAGLSWSRLQLPFCPVVEIGWRLGHEFWGQGFAREAAEASLACGFDRLQLPEVVAYTAALNDRSQALMETLGMQRQPAGDFDHPNIAEGHPVRPQVLYRMTEKNWADIRR</sequence>
<dbReference type="Pfam" id="PF13302">
    <property type="entry name" value="Acetyltransf_3"/>
    <property type="match status" value="1"/>
</dbReference>
<dbReference type="SUPFAM" id="SSF55729">
    <property type="entry name" value="Acyl-CoA N-acyltransferases (Nat)"/>
    <property type="match status" value="1"/>
</dbReference>
<evidence type="ECO:0000313" key="2">
    <source>
        <dbReference type="EMBL" id="SHG51582.1"/>
    </source>
</evidence>
<name>A0A1M5KFL0_9GAMM</name>
<evidence type="ECO:0000313" key="3">
    <source>
        <dbReference type="Proteomes" id="UP000184000"/>
    </source>
</evidence>